<dbReference type="Pfam" id="PF16344">
    <property type="entry name" value="FecR_C"/>
    <property type="match status" value="1"/>
</dbReference>
<dbReference type="PANTHER" id="PTHR30273:SF2">
    <property type="entry name" value="PROTEIN FECR"/>
    <property type="match status" value="1"/>
</dbReference>
<name>A0ABT8LH46_9BACT</name>
<keyword evidence="5" id="KW-1185">Reference proteome</keyword>
<dbReference type="Gene3D" id="2.60.120.1440">
    <property type="match status" value="1"/>
</dbReference>
<comment type="caution">
    <text evidence="4">The sequence shown here is derived from an EMBL/GenBank/DDBJ whole genome shotgun (WGS) entry which is preliminary data.</text>
</comment>
<feature type="transmembrane region" description="Helical" evidence="1">
    <location>
        <begin position="100"/>
        <end position="118"/>
    </location>
</feature>
<dbReference type="InterPro" id="IPR012373">
    <property type="entry name" value="Ferrdict_sens_TM"/>
</dbReference>
<evidence type="ECO:0000259" key="2">
    <source>
        <dbReference type="Pfam" id="PF04773"/>
    </source>
</evidence>
<feature type="domain" description="FecR protein" evidence="2">
    <location>
        <begin position="137"/>
        <end position="226"/>
    </location>
</feature>
<sequence>MRYNEYTTGDFLNDESFQNYVLKTDNSDTAFWSDWIRQNPEKKEEVEEAAKILASFSIKTLPVDLEKYNQDLQRIKNTLDFSQTAQTTTAKRRSFGMWRVAAAIALVLAVGIFAYRYVVVPTEPLETIYFEKSNPRGVKSTVMLPDGSKVKLNSQSNLQYEEDYEKGERKVYLRGEAFFEVVENPSKPFTVYAGNISTTALGTSFNVKAYPEDEIIEVYLVTGKVEVKNVADQTNLTLLPDEGARFDMKNNIFSPFENDIDQILAWRSGTLVFKKADFPEVLKRLERWYNVEFVLNGAPQDSWSLTGEFQNESLENVLRGIGHTTHYDFKITGNKVIINF</sequence>
<keyword evidence="1" id="KW-0472">Membrane</keyword>
<dbReference type="Proteomes" id="UP001172083">
    <property type="component" value="Unassembled WGS sequence"/>
</dbReference>
<accession>A0ABT8LH46</accession>
<dbReference type="Pfam" id="PF04773">
    <property type="entry name" value="FecR"/>
    <property type="match status" value="1"/>
</dbReference>
<organism evidence="4 5">
    <name type="scientific">Agaribacillus aureus</name>
    <dbReference type="NCBI Taxonomy" id="3051825"/>
    <lineage>
        <taxon>Bacteria</taxon>
        <taxon>Pseudomonadati</taxon>
        <taxon>Bacteroidota</taxon>
        <taxon>Cytophagia</taxon>
        <taxon>Cytophagales</taxon>
        <taxon>Splendidivirgaceae</taxon>
        <taxon>Agaribacillus</taxon>
    </lineage>
</organism>
<protein>
    <submittedName>
        <fullName evidence="4">DUF4974 domain-containing protein</fullName>
    </submittedName>
</protein>
<evidence type="ECO:0000313" key="4">
    <source>
        <dbReference type="EMBL" id="MDN5217102.1"/>
    </source>
</evidence>
<proteinExistence type="predicted"/>
<dbReference type="EMBL" id="JAUJEB010000013">
    <property type="protein sequence ID" value="MDN5217102.1"/>
    <property type="molecule type" value="Genomic_DNA"/>
</dbReference>
<dbReference type="InterPro" id="IPR032508">
    <property type="entry name" value="FecR_C"/>
</dbReference>
<evidence type="ECO:0000259" key="3">
    <source>
        <dbReference type="Pfam" id="PF16344"/>
    </source>
</evidence>
<reference evidence="4" key="1">
    <citation type="submission" date="2023-06" db="EMBL/GenBank/DDBJ databases">
        <title>Genomic of Agaribacillus aureum.</title>
        <authorList>
            <person name="Wang G."/>
        </authorList>
    </citation>
    <scope>NUCLEOTIDE SEQUENCE</scope>
    <source>
        <strain evidence="4">BMA12</strain>
    </source>
</reference>
<dbReference type="PIRSF" id="PIRSF018266">
    <property type="entry name" value="FecR"/>
    <property type="match status" value="1"/>
</dbReference>
<dbReference type="RefSeq" id="WP_346762439.1">
    <property type="nucleotide sequence ID" value="NZ_JAUJEB010000013.1"/>
</dbReference>
<keyword evidence="1" id="KW-1133">Transmembrane helix</keyword>
<gene>
    <name evidence="4" type="ORF">QQ020_33835</name>
</gene>
<dbReference type="InterPro" id="IPR006860">
    <property type="entry name" value="FecR"/>
</dbReference>
<evidence type="ECO:0000313" key="5">
    <source>
        <dbReference type="Proteomes" id="UP001172083"/>
    </source>
</evidence>
<feature type="domain" description="Protein FecR C-terminal" evidence="3">
    <location>
        <begin position="271"/>
        <end position="338"/>
    </location>
</feature>
<dbReference type="Gene3D" id="3.55.50.30">
    <property type="match status" value="1"/>
</dbReference>
<evidence type="ECO:0000256" key="1">
    <source>
        <dbReference type="SAM" id="Phobius"/>
    </source>
</evidence>
<dbReference type="PANTHER" id="PTHR30273">
    <property type="entry name" value="PERIPLASMIC SIGNAL SENSOR AND SIGMA FACTOR ACTIVATOR FECR-RELATED"/>
    <property type="match status" value="1"/>
</dbReference>
<keyword evidence="1" id="KW-0812">Transmembrane</keyword>